<evidence type="ECO:0000259" key="1">
    <source>
        <dbReference type="Pfam" id="PF01738"/>
    </source>
</evidence>
<dbReference type="Gene3D" id="3.40.50.1820">
    <property type="entry name" value="alpha/beta hydrolase"/>
    <property type="match status" value="1"/>
</dbReference>
<keyword evidence="3" id="KW-1185">Reference proteome</keyword>
<feature type="domain" description="Dienelactone hydrolase" evidence="1">
    <location>
        <begin position="31"/>
        <end position="243"/>
    </location>
</feature>
<dbReference type="InterPro" id="IPR002925">
    <property type="entry name" value="Dienelactn_hydro"/>
</dbReference>
<proteinExistence type="predicted"/>
<dbReference type="GO" id="GO:0016787">
    <property type="term" value="F:hydrolase activity"/>
    <property type="evidence" value="ECO:0007669"/>
    <property type="project" value="InterPro"/>
</dbReference>
<evidence type="ECO:0000313" key="2">
    <source>
        <dbReference type="EMBL" id="QLQ81737.1"/>
    </source>
</evidence>
<protein>
    <recommendedName>
        <fullName evidence="1">Dienelactone hydrolase domain-containing protein</fullName>
    </recommendedName>
</protein>
<reference evidence="2 3" key="1">
    <citation type="submission" date="2020-06" db="EMBL/GenBank/DDBJ databases">
        <title>The yeast mating-type switching endonuclease HO is a domesticated member of an unorthodox homing genetic element family.</title>
        <authorList>
            <person name="Coughlan A.Y."/>
            <person name="Lombardi L."/>
            <person name="Braun-Galleani S."/>
            <person name="Martos A.R."/>
            <person name="Galeote V."/>
            <person name="Bigey F."/>
            <person name="Dequin S."/>
            <person name="Byrne K.P."/>
            <person name="Wolfe K.H."/>
        </authorList>
    </citation>
    <scope>NUCLEOTIDE SEQUENCE [LARGE SCALE GENOMIC DNA]</scope>
    <source>
        <strain evidence="2 3">CBS2947</strain>
    </source>
</reference>
<dbReference type="OrthoDB" id="17560at2759"/>
<dbReference type="PANTHER" id="PTHR17630:SF44">
    <property type="entry name" value="PROTEIN AIM2"/>
    <property type="match status" value="1"/>
</dbReference>
<evidence type="ECO:0000313" key="3">
    <source>
        <dbReference type="Proteomes" id="UP000510647"/>
    </source>
</evidence>
<sequence length="245" mass="27056">MASNPPGACCFKGFKHEGTPKGSIADLYDIETYITGVESNEKVIVILTDVFGHKLKNTQIIADKLGNAGYRVYIPDILFGDALEKLDGSVDFNEWKERHNVVKTKSVVDQFLAGLKKEHSPKFVGVIGYCFGAKYAIQQIHATEGAADVCAVAHPSFVSIEEVAAIGKDKPLLISAAETDPIFAPELRHLTEEKFAEIGARYQLDLFSGVSHGFAVRGNEEDPCVRYARDKVLLDQIYWFNHFSS</sequence>
<dbReference type="EMBL" id="CP059272">
    <property type="protein sequence ID" value="QLQ81737.1"/>
    <property type="molecule type" value="Genomic_DNA"/>
</dbReference>
<dbReference type="Pfam" id="PF01738">
    <property type="entry name" value="DLH"/>
    <property type="match status" value="1"/>
</dbReference>
<organism evidence="2 3">
    <name type="scientific">Torulaspora globosa</name>
    <dbReference type="NCBI Taxonomy" id="48254"/>
    <lineage>
        <taxon>Eukaryota</taxon>
        <taxon>Fungi</taxon>
        <taxon>Dikarya</taxon>
        <taxon>Ascomycota</taxon>
        <taxon>Saccharomycotina</taxon>
        <taxon>Saccharomycetes</taxon>
        <taxon>Saccharomycetales</taxon>
        <taxon>Saccharomycetaceae</taxon>
        <taxon>Torulaspora</taxon>
    </lineage>
</organism>
<dbReference type="AlphaFoldDB" id="A0A7H9HY28"/>
<name>A0A7H9HY28_9SACH</name>
<dbReference type="SUPFAM" id="SSF53474">
    <property type="entry name" value="alpha/beta-Hydrolases"/>
    <property type="match status" value="1"/>
</dbReference>
<gene>
    <name evidence="2" type="ORF">HG537_0F04980</name>
</gene>
<dbReference type="PANTHER" id="PTHR17630">
    <property type="entry name" value="DIENELACTONE HYDROLASE"/>
    <property type="match status" value="1"/>
</dbReference>
<dbReference type="InterPro" id="IPR029058">
    <property type="entry name" value="AB_hydrolase_fold"/>
</dbReference>
<dbReference type="Proteomes" id="UP000510647">
    <property type="component" value="Chromosome 6"/>
</dbReference>
<accession>A0A7H9HY28</accession>